<comment type="caution">
    <text evidence="1">The sequence shown here is derived from an EMBL/GenBank/DDBJ whole genome shotgun (WGS) entry which is preliminary data.</text>
</comment>
<dbReference type="EMBL" id="CM042012">
    <property type="protein sequence ID" value="KAI3752805.1"/>
    <property type="molecule type" value="Genomic_DNA"/>
</dbReference>
<organism evidence="1 2">
    <name type="scientific">Cichorium intybus</name>
    <name type="common">Chicory</name>
    <dbReference type="NCBI Taxonomy" id="13427"/>
    <lineage>
        <taxon>Eukaryota</taxon>
        <taxon>Viridiplantae</taxon>
        <taxon>Streptophyta</taxon>
        <taxon>Embryophyta</taxon>
        <taxon>Tracheophyta</taxon>
        <taxon>Spermatophyta</taxon>
        <taxon>Magnoliopsida</taxon>
        <taxon>eudicotyledons</taxon>
        <taxon>Gunneridae</taxon>
        <taxon>Pentapetalae</taxon>
        <taxon>asterids</taxon>
        <taxon>campanulids</taxon>
        <taxon>Asterales</taxon>
        <taxon>Asteraceae</taxon>
        <taxon>Cichorioideae</taxon>
        <taxon>Cichorieae</taxon>
        <taxon>Cichoriinae</taxon>
        <taxon>Cichorium</taxon>
    </lineage>
</organism>
<proteinExistence type="predicted"/>
<reference evidence="1 2" key="2">
    <citation type="journal article" date="2022" name="Mol. Ecol. Resour.">
        <title>The genomes of chicory, endive, great burdock and yacon provide insights into Asteraceae paleo-polyploidization history and plant inulin production.</title>
        <authorList>
            <person name="Fan W."/>
            <person name="Wang S."/>
            <person name="Wang H."/>
            <person name="Wang A."/>
            <person name="Jiang F."/>
            <person name="Liu H."/>
            <person name="Zhao H."/>
            <person name="Xu D."/>
            <person name="Zhang Y."/>
        </authorList>
    </citation>
    <scope>NUCLEOTIDE SEQUENCE [LARGE SCALE GENOMIC DNA]</scope>
    <source>
        <strain evidence="2">cv. Punajuju</strain>
        <tissue evidence="1">Leaves</tissue>
    </source>
</reference>
<name>A0ACB9E1U1_CICIN</name>
<sequence>MIMPPIFCNPTWNRESTMGAGKTFAKQFFHQDLHCRLLHPLFHPISSPTIRLNTSQEPEHILAGNSERPFRYSDSERNRPQAPLRAWKWLLECRTLAVKRFPQCSCPKSTTMLLKPTFNLSPSLLKTLFTSKTPSFLFNTSSYRSRSLKPINRITQFGFRPCKQSQQLCTAAAAAKSADEGATLVRKGRSRISNQPQQLQMSSKAEKRARRESPAGILLSHLCRCSKENNAEEALRLYDEALRNNVPLNVEHYNKLLYLCSSNIELGLKRGFEIYKRMESGNNDTKVVPNEATFTTMARLAAAKEDPEMAFDLVKRMKEGCGISPRLRSYVPALSGFCKKGMADKAYEVDSYMIDNGVAAEEAELAMLLQVSFDTKRVDKVYEMLQRLRATVRQVSEDTASLIEDWFKSDCAVGVGKVKWDVGKVKEAVVKGGGGWHGQGWLGKGKWKVVRTEMNEKGVCQCCGEKLVSVDIDPLETENFASSLSNLAFQRETRADFLQFQEWVQKHGPFDAVVDGANLGHIKKNYFDFNELKSAVNSARKSSPSNKLPLVILHSCRVKGRDSGKSRYKTTLQHWKESNALYVTPHGSNDDWYWLYAAISSKCLVVTNDEMRDHLFALLGTSFFPRWKEKHQVRVSVSREGLNFHMPPPYSIVIQESEQGSWHVPTVTGDDFETRRQWVCATRTKS</sequence>
<accession>A0ACB9E1U1</accession>
<dbReference type="Proteomes" id="UP001055811">
    <property type="component" value="Linkage Group LG04"/>
</dbReference>
<protein>
    <submittedName>
        <fullName evidence="1">Uncharacterized protein</fullName>
    </submittedName>
</protein>
<gene>
    <name evidence="1" type="ORF">L2E82_24842</name>
</gene>
<keyword evidence="2" id="KW-1185">Reference proteome</keyword>
<evidence type="ECO:0000313" key="2">
    <source>
        <dbReference type="Proteomes" id="UP001055811"/>
    </source>
</evidence>
<evidence type="ECO:0000313" key="1">
    <source>
        <dbReference type="EMBL" id="KAI3752805.1"/>
    </source>
</evidence>
<reference evidence="2" key="1">
    <citation type="journal article" date="2022" name="Mol. Ecol. Resour.">
        <title>The genomes of chicory, endive, great burdock and yacon provide insights into Asteraceae palaeo-polyploidization history and plant inulin production.</title>
        <authorList>
            <person name="Fan W."/>
            <person name="Wang S."/>
            <person name="Wang H."/>
            <person name="Wang A."/>
            <person name="Jiang F."/>
            <person name="Liu H."/>
            <person name="Zhao H."/>
            <person name="Xu D."/>
            <person name="Zhang Y."/>
        </authorList>
    </citation>
    <scope>NUCLEOTIDE SEQUENCE [LARGE SCALE GENOMIC DNA]</scope>
    <source>
        <strain evidence="2">cv. Punajuju</strain>
    </source>
</reference>